<evidence type="ECO:0000256" key="1">
    <source>
        <dbReference type="ARBA" id="ARBA00008842"/>
    </source>
</evidence>
<dbReference type="PROSITE" id="PS01013">
    <property type="entry name" value="OSBP"/>
    <property type="match status" value="1"/>
</dbReference>
<keyword evidence="4" id="KW-0445">Lipid transport</keyword>
<dbReference type="InterPro" id="IPR018494">
    <property type="entry name" value="Oxysterol-bd_CS"/>
</dbReference>
<evidence type="ECO:0000313" key="12">
    <source>
        <dbReference type="Proteomes" id="UP001182556"/>
    </source>
</evidence>
<dbReference type="InterPro" id="IPR011993">
    <property type="entry name" value="PH-like_dom_sf"/>
</dbReference>
<dbReference type="Gene3D" id="1.25.40.20">
    <property type="entry name" value="Ankyrin repeat-containing domain"/>
    <property type="match status" value="1"/>
</dbReference>
<dbReference type="InterPro" id="IPR002110">
    <property type="entry name" value="Ankyrin_rpt"/>
</dbReference>
<dbReference type="InterPro" id="IPR037239">
    <property type="entry name" value="OSBP_sf"/>
</dbReference>
<feature type="compositionally biased region" description="Low complexity" evidence="9">
    <location>
        <begin position="21"/>
        <end position="31"/>
    </location>
</feature>
<keyword evidence="5" id="KW-0446">Lipid-binding</keyword>
<proteinExistence type="inferred from homology"/>
<feature type="compositionally biased region" description="Basic and acidic residues" evidence="9">
    <location>
        <begin position="9"/>
        <end position="18"/>
    </location>
</feature>
<feature type="region of interest" description="Disordered" evidence="9">
    <location>
        <begin position="52"/>
        <end position="77"/>
    </location>
</feature>
<reference evidence="11" key="1">
    <citation type="submission" date="2023-02" db="EMBL/GenBank/DDBJ databases">
        <title>Identification and recombinant expression of a fungal hydrolase from Papiliotrema laurentii that hydrolyzes apple cutin and clears colloidal polyester polyurethane.</title>
        <authorList>
            <consortium name="DOE Joint Genome Institute"/>
            <person name="Roman V.A."/>
            <person name="Bojanowski C."/>
            <person name="Crable B.R."/>
            <person name="Wagner D.N."/>
            <person name="Hung C.S."/>
            <person name="Nadeau L.J."/>
            <person name="Schratz L."/>
            <person name="Haridas S."/>
            <person name="Pangilinan J."/>
            <person name="Lipzen A."/>
            <person name="Na H."/>
            <person name="Yan M."/>
            <person name="Ng V."/>
            <person name="Grigoriev I.V."/>
            <person name="Spatafora J.W."/>
            <person name="Barlow D."/>
            <person name="Biffinger J."/>
            <person name="Kelley-Loughnane N."/>
            <person name="Varaljay V.A."/>
            <person name="Crookes-Goodson W.J."/>
        </authorList>
    </citation>
    <scope>NUCLEOTIDE SEQUENCE</scope>
    <source>
        <strain evidence="11">5307AH</strain>
    </source>
</reference>
<keyword evidence="8" id="KW-0175">Coiled coil</keyword>
<protein>
    <submittedName>
        <fullName evidence="11">Oxysterol-binding protein-domain-containing protein</fullName>
    </submittedName>
</protein>
<feature type="compositionally biased region" description="Low complexity" evidence="9">
    <location>
        <begin position="677"/>
        <end position="687"/>
    </location>
</feature>
<dbReference type="SUPFAM" id="SSF50729">
    <property type="entry name" value="PH domain-like"/>
    <property type="match status" value="1"/>
</dbReference>
<comment type="similarity">
    <text evidence="1 7">Belongs to the OSBP family.</text>
</comment>
<keyword evidence="3" id="KW-0597">Phosphoprotein</keyword>
<dbReference type="GO" id="GO:0006869">
    <property type="term" value="P:lipid transport"/>
    <property type="evidence" value="ECO:0007669"/>
    <property type="project" value="UniProtKB-KW"/>
</dbReference>
<organism evidence="11 12">
    <name type="scientific">Papiliotrema laurentii</name>
    <name type="common">Cryptococcus laurentii</name>
    <dbReference type="NCBI Taxonomy" id="5418"/>
    <lineage>
        <taxon>Eukaryota</taxon>
        <taxon>Fungi</taxon>
        <taxon>Dikarya</taxon>
        <taxon>Basidiomycota</taxon>
        <taxon>Agaricomycotina</taxon>
        <taxon>Tremellomycetes</taxon>
        <taxon>Tremellales</taxon>
        <taxon>Rhynchogastremaceae</taxon>
        <taxon>Papiliotrema</taxon>
    </lineage>
</organism>
<dbReference type="Gene3D" id="2.30.29.30">
    <property type="entry name" value="Pleckstrin-homology domain (PH domain)/Phosphotyrosine-binding domain (PTB)"/>
    <property type="match status" value="1"/>
</dbReference>
<dbReference type="InterPro" id="IPR001849">
    <property type="entry name" value="PH_domain"/>
</dbReference>
<feature type="compositionally biased region" description="Polar residues" evidence="9">
    <location>
        <begin position="432"/>
        <end position="442"/>
    </location>
</feature>
<dbReference type="Gene3D" id="2.40.160.120">
    <property type="match status" value="1"/>
</dbReference>
<dbReference type="SUPFAM" id="SSF144000">
    <property type="entry name" value="Oxysterol-binding protein-like"/>
    <property type="match status" value="1"/>
</dbReference>
<dbReference type="AlphaFoldDB" id="A0AAD9CWJ3"/>
<dbReference type="PANTHER" id="PTHR10972:SF205">
    <property type="entry name" value="OXYSTEROL-BINDING PROTEIN 1"/>
    <property type="match status" value="1"/>
</dbReference>
<name>A0AAD9CWJ3_PAPLA</name>
<dbReference type="GO" id="GO:0005829">
    <property type="term" value="C:cytosol"/>
    <property type="evidence" value="ECO:0007669"/>
    <property type="project" value="TreeGrafter"/>
</dbReference>
<dbReference type="EMBL" id="JAODAN010000009">
    <property type="protein sequence ID" value="KAK1922029.1"/>
    <property type="molecule type" value="Genomic_DNA"/>
</dbReference>
<evidence type="ECO:0000256" key="3">
    <source>
        <dbReference type="ARBA" id="ARBA00022553"/>
    </source>
</evidence>
<dbReference type="PROSITE" id="PS50003">
    <property type="entry name" value="PH_DOMAIN"/>
    <property type="match status" value="1"/>
</dbReference>
<dbReference type="GO" id="GO:0032934">
    <property type="term" value="F:sterol binding"/>
    <property type="evidence" value="ECO:0007669"/>
    <property type="project" value="TreeGrafter"/>
</dbReference>
<comment type="caution">
    <text evidence="11">The sequence shown here is derived from an EMBL/GenBank/DDBJ whole genome shotgun (WGS) entry which is preliminary data.</text>
</comment>
<dbReference type="PROSITE" id="PS50088">
    <property type="entry name" value="ANK_REPEAT"/>
    <property type="match status" value="1"/>
</dbReference>
<dbReference type="GO" id="GO:0097038">
    <property type="term" value="C:perinuclear endoplasmic reticulum"/>
    <property type="evidence" value="ECO:0007669"/>
    <property type="project" value="TreeGrafter"/>
</dbReference>
<feature type="region of interest" description="Disordered" evidence="9">
    <location>
        <begin position="1"/>
        <end position="31"/>
    </location>
</feature>
<feature type="compositionally biased region" description="Polar residues" evidence="9">
    <location>
        <begin position="468"/>
        <end position="479"/>
    </location>
</feature>
<evidence type="ECO:0000256" key="9">
    <source>
        <dbReference type="SAM" id="MobiDB-lite"/>
    </source>
</evidence>
<gene>
    <name evidence="11" type="ORF">DB88DRAFT_512469</name>
</gene>
<evidence type="ECO:0000259" key="10">
    <source>
        <dbReference type="PROSITE" id="PS50003"/>
    </source>
</evidence>
<accession>A0AAD9CWJ3</accession>
<dbReference type="Proteomes" id="UP001182556">
    <property type="component" value="Unassembled WGS sequence"/>
</dbReference>
<evidence type="ECO:0000256" key="5">
    <source>
        <dbReference type="ARBA" id="ARBA00023121"/>
    </source>
</evidence>
<dbReference type="PANTHER" id="PTHR10972">
    <property type="entry name" value="OXYSTEROL-BINDING PROTEIN-RELATED"/>
    <property type="match status" value="1"/>
</dbReference>
<dbReference type="GO" id="GO:0005635">
    <property type="term" value="C:nuclear envelope"/>
    <property type="evidence" value="ECO:0007669"/>
    <property type="project" value="TreeGrafter"/>
</dbReference>
<feature type="region of interest" description="Disordered" evidence="9">
    <location>
        <begin position="428"/>
        <end position="497"/>
    </location>
</feature>
<dbReference type="SUPFAM" id="SSF48403">
    <property type="entry name" value="Ankyrin repeat"/>
    <property type="match status" value="1"/>
</dbReference>
<evidence type="ECO:0000256" key="7">
    <source>
        <dbReference type="RuleBase" id="RU003844"/>
    </source>
</evidence>
<dbReference type="GO" id="GO:0030011">
    <property type="term" value="P:maintenance of cell polarity"/>
    <property type="evidence" value="ECO:0007669"/>
    <property type="project" value="TreeGrafter"/>
</dbReference>
<dbReference type="Pfam" id="PF00169">
    <property type="entry name" value="PH"/>
    <property type="match status" value="1"/>
</dbReference>
<evidence type="ECO:0000256" key="6">
    <source>
        <dbReference type="PROSITE-ProRule" id="PRU00023"/>
    </source>
</evidence>
<keyword evidence="2" id="KW-0813">Transport</keyword>
<keyword evidence="12" id="KW-1185">Reference proteome</keyword>
<keyword evidence="6" id="KW-0040">ANK repeat</keyword>
<evidence type="ECO:0000313" key="11">
    <source>
        <dbReference type="EMBL" id="KAK1922029.1"/>
    </source>
</evidence>
<dbReference type="SMART" id="SM00233">
    <property type="entry name" value="PH"/>
    <property type="match status" value="1"/>
</dbReference>
<dbReference type="GO" id="GO:0006897">
    <property type="term" value="P:endocytosis"/>
    <property type="evidence" value="ECO:0007669"/>
    <property type="project" value="TreeGrafter"/>
</dbReference>
<feature type="repeat" description="ANK" evidence="6">
    <location>
        <begin position="240"/>
        <end position="272"/>
    </location>
</feature>
<evidence type="ECO:0000256" key="8">
    <source>
        <dbReference type="SAM" id="Coils"/>
    </source>
</evidence>
<dbReference type="PROSITE" id="PS50297">
    <property type="entry name" value="ANK_REP_REGION"/>
    <property type="match status" value="1"/>
</dbReference>
<feature type="coiled-coil region" evidence="8">
    <location>
        <begin position="1138"/>
        <end position="1166"/>
    </location>
</feature>
<dbReference type="GO" id="GO:0005886">
    <property type="term" value="C:plasma membrane"/>
    <property type="evidence" value="ECO:0007669"/>
    <property type="project" value="TreeGrafter"/>
</dbReference>
<evidence type="ECO:0000256" key="4">
    <source>
        <dbReference type="ARBA" id="ARBA00023055"/>
    </source>
</evidence>
<dbReference type="Pfam" id="PF01237">
    <property type="entry name" value="Oxysterol_BP"/>
    <property type="match status" value="1"/>
</dbReference>
<feature type="region of interest" description="Disordered" evidence="9">
    <location>
        <begin position="756"/>
        <end position="783"/>
    </location>
</feature>
<feature type="domain" description="PH" evidence="10">
    <location>
        <begin position="310"/>
        <end position="407"/>
    </location>
</feature>
<dbReference type="InterPro" id="IPR000648">
    <property type="entry name" value="Oxysterol-bd"/>
</dbReference>
<evidence type="ECO:0000256" key="2">
    <source>
        <dbReference type="ARBA" id="ARBA00022448"/>
    </source>
</evidence>
<dbReference type="GO" id="GO:0034727">
    <property type="term" value="P:piecemeal microautophagy of the nucleus"/>
    <property type="evidence" value="ECO:0007669"/>
    <property type="project" value="TreeGrafter"/>
</dbReference>
<dbReference type="GO" id="GO:0006887">
    <property type="term" value="P:exocytosis"/>
    <property type="evidence" value="ECO:0007669"/>
    <property type="project" value="TreeGrafter"/>
</dbReference>
<dbReference type="FunFam" id="2.40.160.120:FF:000017">
    <property type="entry name" value="Oxysterol-binding protein homolog C2F12.05c"/>
    <property type="match status" value="1"/>
</dbReference>
<dbReference type="InterPro" id="IPR036770">
    <property type="entry name" value="Ankyrin_rpt-contain_sf"/>
</dbReference>
<feature type="region of interest" description="Disordered" evidence="9">
    <location>
        <begin position="664"/>
        <end position="687"/>
    </location>
</feature>
<sequence>MATKPIPLEQRRSTDSRSQHSSSPSASNALSASAPNALYTFRLLEALRSDDPGQVQPFLDELRSSQGPSDDGPETSKAGKLLGMAVRVASVPIIHLILSSPVFPSPNLPVQSGSSATALHIASGIGRTEVAAAPTTITPPVTSAAASPGQRALQLLLNQPKINDTIRDEQGRTPLECASTPEAATAIEESRHALQLRYLSLLADYVASPLNSVDERLSVMQMLEEPRAEILNLNALDAKTGTSLLHEAARRRDLKLVEVAVSRGADVFVRDKAGKRVLEGEKNGDERIKVFLRQHQNQDILVQPKSDGRPPDMKGFLSKWVNYRSGWRTRWFVLENGVLSYYRNQEDEKVACRGSIALANASIHPSHEGARFEVASKTSASVPKIIVKSSYRADVAGWTHAIRMNIEYYSKHGEDSAKPADAIERELPGTLSKRTTSFNSSLGERPASSPVAALPPTNTFLSPELQKSARTLSSLSARPSQIGDAGKAGGPDADHLVDDGAETLSVFEAAEKESLAEGEDQESFGIPHEGAFGLGLLNIKAQLELAAQLVEAIDTTSTAESATTAQQTSSRQADVKDALRSALSTLSAQISRQKIMSEDRERYLFGRIQREIEARKLWEENMLTIAEQQAEMDRQLTEAAKDNEKKRKALRQARGVLAELSGASLPTSPALEPSTAGSGPPGISEIIGTASAPVAGAPLSPVTSMAPRGSVANIQEVHDAVIAAGAESDSENEDDDEFFDAIEQNAIPNLRLYDSIAHPEDNRPGTPTQPLEHTGQAKEGASTGTIKDLLARKSLEPYLHVRHKLPIDDDQRPSVSLWGILKSSVGKDLTKISFPVSFNECTSMLQRMAEDMEYDACLTVAASEADSLKRIAFVAAFAMSNYSSTIGRIAKPFNPLLSQTFEYAIPNRYRYVSEQVSHHPPISACYCEAPSWKYYGEVDAQNKFQGRSFEIRPTGVAHAELIIPRKFVKDGLEYPEAGSEYGPDMVVEHYTWKKVTTNISNFIMGTPIIDHYGDLVVTNHRTGETCTLTFKPRGWRGGNAFEIKGIVQDRDGKTAFDIAGRWDSQLIAREANSSAPLEVDTVVKPSQKEYLLLWRNSEKPKAPFNLTPYAITLNDIPQGLRPYLCPTDCRLRTDQRAFENAQYEKAQLLKTANEEKQRNTRKLRAEGKLPPHQPRWFDPSRDEDSTERVWYPKRADNGEVLFWAEREKAGQQGEWVGVDHIFAEDA</sequence>